<dbReference type="Proteomes" id="UP000239757">
    <property type="component" value="Unassembled WGS sequence"/>
</dbReference>
<protein>
    <submittedName>
        <fullName evidence="1">Uncharacterized protein</fullName>
    </submittedName>
</protein>
<evidence type="ECO:0000313" key="2">
    <source>
        <dbReference type="Proteomes" id="UP000239757"/>
    </source>
</evidence>
<evidence type="ECO:0000313" key="1">
    <source>
        <dbReference type="EMBL" id="PPS19621.1"/>
    </source>
</evidence>
<sequence>MSRMRDMEALTNLMQKCINVVEPLKASLLKTIKPLGEVLECNSGSNGRVTRRRRMRIDNPCGIICPPNVKEDVYSRVSRRPKYLARQVTARGITDKEWWRVNKNWFEKGKRKGKEAYGGSRMRVGVGKRWPIYEGEVRKREIEDSSDGGVMFSQLVSVQGKGAVKRR</sequence>
<accession>A0A2P5YVI8</accession>
<name>A0A2P5YVI8_GOSBA</name>
<organism evidence="1 2">
    <name type="scientific">Gossypium barbadense</name>
    <name type="common">Sea Island cotton</name>
    <name type="synonym">Hibiscus barbadensis</name>
    <dbReference type="NCBI Taxonomy" id="3634"/>
    <lineage>
        <taxon>Eukaryota</taxon>
        <taxon>Viridiplantae</taxon>
        <taxon>Streptophyta</taxon>
        <taxon>Embryophyta</taxon>
        <taxon>Tracheophyta</taxon>
        <taxon>Spermatophyta</taxon>
        <taxon>Magnoliopsida</taxon>
        <taxon>eudicotyledons</taxon>
        <taxon>Gunneridae</taxon>
        <taxon>Pentapetalae</taxon>
        <taxon>rosids</taxon>
        <taxon>malvids</taxon>
        <taxon>Malvales</taxon>
        <taxon>Malvaceae</taxon>
        <taxon>Malvoideae</taxon>
        <taxon>Gossypium</taxon>
    </lineage>
</organism>
<dbReference type="AlphaFoldDB" id="A0A2P5YVI8"/>
<reference evidence="1 2" key="1">
    <citation type="submission" date="2015-01" db="EMBL/GenBank/DDBJ databases">
        <title>Genome of allotetraploid Gossypium barbadense reveals genomic plasticity and fiber elongation in cotton evolution.</title>
        <authorList>
            <person name="Chen X."/>
            <person name="Liu X."/>
            <person name="Zhao B."/>
            <person name="Zheng H."/>
            <person name="Hu Y."/>
            <person name="Lu G."/>
            <person name="Yang C."/>
            <person name="Chen J."/>
            <person name="Shan C."/>
            <person name="Zhang L."/>
            <person name="Zhou Y."/>
            <person name="Wang L."/>
            <person name="Guo W."/>
            <person name="Bai Y."/>
            <person name="Ruan J."/>
            <person name="Shangguan X."/>
            <person name="Mao Y."/>
            <person name="Jiang J."/>
            <person name="Zhu Y."/>
            <person name="Lei J."/>
            <person name="Kang H."/>
            <person name="Chen S."/>
            <person name="He X."/>
            <person name="Wang R."/>
            <person name="Wang Y."/>
            <person name="Chen J."/>
            <person name="Wang L."/>
            <person name="Yu S."/>
            <person name="Wang B."/>
            <person name="Wei J."/>
            <person name="Song S."/>
            <person name="Lu X."/>
            <person name="Gao Z."/>
            <person name="Gu W."/>
            <person name="Deng X."/>
            <person name="Ma D."/>
            <person name="Wang S."/>
            <person name="Liang W."/>
            <person name="Fang L."/>
            <person name="Cai C."/>
            <person name="Zhu X."/>
            <person name="Zhou B."/>
            <person name="Zhang Y."/>
            <person name="Chen Z."/>
            <person name="Xu S."/>
            <person name="Zhu R."/>
            <person name="Wang S."/>
            <person name="Zhang T."/>
            <person name="Zhao G."/>
        </authorList>
    </citation>
    <scope>NUCLEOTIDE SEQUENCE [LARGE SCALE GENOMIC DNA]</scope>
    <source>
        <strain evidence="2">cv. Xinhai21</strain>
        <tissue evidence="1">Leaf</tissue>
    </source>
</reference>
<gene>
    <name evidence="1" type="ORF">GOBAR_AA00971</name>
</gene>
<dbReference type="EMBL" id="KZ662748">
    <property type="protein sequence ID" value="PPS19621.1"/>
    <property type="molecule type" value="Genomic_DNA"/>
</dbReference>
<proteinExistence type="predicted"/>